<sequence length="71" mass="7510">MAEVELAAGVSASEPHAVSVMASVAAQATNTAEADLRDEFTAVTVPRVMLIDCAPVWCLRFGTGWRTCVID</sequence>
<name>A0ABT3CAR8_9MYCO</name>
<evidence type="ECO:0000313" key="1">
    <source>
        <dbReference type="EMBL" id="MCV7226575.1"/>
    </source>
</evidence>
<keyword evidence="2" id="KW-1185">Reference proteome</keyword>
<organism evidence="1 2">
    <name type="scientific">Mycolicibacterium komossense</name>
    <dbReference type="NCBI Taxonomy" id="1779"/>
    <lineage>
        <taxon>Bacteria</taxon>
        <taxon>Bacillati</taxon>
        <taxon>Actinomycetota</taxon>
        <taxon>Actinomycetes</taxon>
        <taxon>Mycobacteriales</taxon>
        <taxon>Mycobacteriaceae</taxon>
        <taxon>Mycolicibacterium</taxon>
    </lineage>
</organism>
<gene>
    <name evidence="1" type="ORF">H7J73_11085</name>
</gene>
<comment type="caution">
    <text evidence="1">The sequence shown here is derived from an EMBL/GenBank/DDBJ whole genome shotgun (WGS) entry which is preliminary data.</text>
</comment>
<protein>
    <submittedName>
        <fullName evidence="1">Uncharacterized protein</fullName>
    </submittedName>
</protein>
<accession>A0ABT3CAR8</accession>
<dbReference type="EMBL" id="JACKTY010000028">
    <property type="protein sequence ID" value="MCV7226575.1"/>
    <property type="molecule type" value="Genomic_DNA"/>
</dbReference>
<dbReference type="RefSeq" id="WP_264067936.1">
    <property type="nucleotide sequence ID" value="NZ_JACKTY010000028.1"/>
</dbReference>
<evidence type="ECO:0000313" key="2">
    <source>
        <dbReference type="Proteomes" id="UP001526201"/>
    </source>
</evidence>
<reference evidence="1 2" key="1">
    <citation type="journal article" date="2022" name="BMC Genomics">
        <title>Comparative genome analysis of mycobacteria focusing on tRNA and non-coding RNA.</title>
        <authorList>
            <person name="Behra P.R.K."/>
            <person name="Pettersson B.M.F."/>
            <person name="Ramesh M."/>
            <person name="Das S."/>
            <person name="Dasgupta S."/>
            <person name="Kirsebom L.A."/>
        </authorList>
    </citation>
    <scope>NUCLEOTIDE SEQUENCE [LARGE SCALE GENOMIC DNA]</scope>
    <source>
        <strain evidence="1 2">DSM 44078</strain>
    </source>
</reference>
<dbReference type="Proteomes" id="UP001526201">
    <property type="component" value="Unassembled WGS sequence"/>
</dbReference>
<proteinExistence type="predicted"/>